<proteinExistence type="predicted"/>
<evidence type="ECO:0000313" key="2">
    <source>
        <dbReference type="EMBL" id="CAF9943623.1"/>
    </source>
</evidence>
<organism evidence="2 3">
    <name type="scientific">Alectoria fallacina</name>
    <dbReference type="NCBI Taxonomy" id="1903189"/>
    <lineage>
        <taxon>Eukaryota</taxon>
        <taxon>Fungi</taxon>
        <taxon>Dikarya</taxon>
        <taxon>Ascomycota</taxon>
        <taxon>Pezizomycotina</taxon>
        <taxon>Lecanoromycetes</taxon>
        <taxon>OSLEUM clade</taxon>
        <taxon>Lecanoromycetidae</taxon>
        <taxon>Lecanorales</taxon>
        <taxon>Lecanorineae</taxon>
        <taxon>Parmeliaceae</taxon>
        <taxon>Alectoria</taxon>
    </lineage>
</organism>
<reference evidence="2" key="1">
    <citation type="submission" date="2021-03" db="EMBL/GenBank/DDBJ databases">
        <authorList>
            <person name="Tagirdzhanova G."/>
        </authorList>
    </citation>
    <scope>NUCLEOTIDE SEQUENCE</scope>
</reference>
<evidence type="ECO:0000313" key="3">
    <source>
        <dbReference type="Proteomes" id="UP000664203"/>
    </source>
</evidence>
<protein>
    <submittedName>
        <fullName evidence="2">Uncharacterized protein</fullName>
    </submittedName>
</protein>
<evidence type="ECO:0000256" key="1">
    <source>
        <dbReference type="SAM" id="MobiDB-lite"/>
    </source>
</evidence>
<keyword evidence="3" id="KW-1185">Reference proteome</keyword>
<dbReference type="EMBL" id="CAJPDR010001141">
    <property type="protein sequence ID" value="CAF9943623.1"/>
    <property type="molecule type" value="Genomic_DNA"/>
</dbReference>
<feature type="non-terminal residue" evidence="2">
    <location>
        <position position="1"/>
    </location>
</feature>
<sequence length="245" mass="27807">NATSDANTAIMKTRIKYSTHITITSASAAKSITFHQSDLSALTHVENISSKTSITPSTTPPPTYRAISPSPPTYESYKKPYLTVADLYMRYAPLSRPPSTTTRTITVLPTMSMQDLYEKFHDKEKRVIPTSSKTLDSPIKQHSTRQNLEHVVFERFGFIRCPKNASKLRFSISSKSIIQRLIVQQQRHIKSIKHNALSDICIDDVRRHTMLPINLVTPSRRLRDIIPTEKNMNTSAEHIRCSNKV</sequence>
<dbReference type="AlphaFoldDB" id="A0A8H3PKM5"/>
<accession>A0A8H3PKM5</accession>
<dbReference type="Proteomes" id="UP000664203">
    <property type="component" value="Unassembled WGS sequence"/>
</dbReference>
<gene>
    <name evidence="2" type="ORF">ALECFALPRED_000801</name>
</gene>
<name>A0A8H3PKM5_9LECA</name>
<feature type="region of interest" description="Disordered" evidence="1">
    <location>
        <begin position="51"/>
        <end position="71"/>
    </location>
</feature>
<comment type="caution">
    <text evidence="2">The sequence shown here is derived from an EMBL/GenBank/DDBJ whole genome shotgun (WGS) entry which is preliminary data.</text>
</comment>